<dbReference type="EMBL" id="BMOU01000001">
    <property type="protein sequence ID" value="GGN87720.1"/>
    <property type="molecule type" value="Genomic_DNA"/>
</dbReference>
<gene>
    <name evidence="2" type="ORF">GCM10009030_06670</name>
</gene>
<dbReference type="InterPro" id="IPR011041">
    <property type="entry name" value="Quinoprot_gluc/sorb_DH_b-prop"/>
</dbReference>
<dbReference type="Gene3D" id="2.120.10.30">
    <property type="entry name" value="TolB, C-terminal domain"/>
    <property type="match status" value="1"/>
</dbReference>
<evidence type="ECO:0000259" key="1">
    <source>
        <dbReference type="Pfam" id="PF07995"/>
    </source>
</evidence>
<proteinExistence type="predicted"/>
<feature type="domain" description="Glucose/Sorbosone dehydrogenase" evidence="1">
    <location>
        <begin position="63"/>
        <end position="374"/>
    </location>
</feature>
<evidence type="ECO:0000313" key="2">
    <source>
        <dbReference type="EMBL" id="GGN87720.1"/>
    </source>
</evidence>
<organism evidence="2 3">
    <name type="scientific">Haloarcula pellucida</name>
    <dbReference type="NCBI Taxonomy" id="1427151"/>
    <lineage>
        <taxon>Archaea</taxon>
        <taxon>Methanobacteriati</taxon>
        <taxon>Methanobacteriota</taxon>
        <taxon>Stenosarchaea group</taxon>
        <taxon>Halobacteria</taxon>
        <taxon>Halobacteriales</taxon>
        <taxon>Haloarculaceae</taxon>
        <taxon>Haloarcula</taxon>
    </lineage>
</organism>
<keyword evidence="3" id="KW-1185">Reference proteome</keyword>
<sequence length="440" mass="46883">MDDSTRRRFLKAGGIALTALSGCVDGGSGSGQATETATSDPSIDSLELGAEAVSTGFTSPLDVVVPRAEEYWVVDQAGQVYVVDGPDADPQVALDVTDRMVSVSGYDERGLLGLAFHPDYDGAGRAYLRYSAPRRDGTPENYSHTFVLSEFAVDSGTIDPDSERTVLEIPEPQGNHNAGAVTFGPDGYLYVAVGDGGAGNDQGQGHVEDWYDAVDGGNGQDVTENLLGSILRIDVDSEGEDGRPYAIPSGNPLVDKDGLPEQFAWGFRNPWRFSFGPDGRFFVADVGQSKWEEVSVVERGGNYGWNVREGANCFRVEDCPTETPDGAPLRDPIVQYPHEGGDVSGISVIGGYLYDGADIPALQGRYVFADWRARGDLFVATDRGDDRWPVRAVPVEGDGLGSNVLSFGRTTAGELLVCTTDKRGVSGETGAVHRLRPATG</sequence>
<dbReference type="PANTHER" id="PTHR19328">
    <property type="entry name" value="HEDGEHOG-INTERACTING PROTEIN"/>
    <property type="match status" value="1"/>
</dbReference>
<dbReference type="SUPFAM" id="SSF50952">
    <property type="entry name" value="Soluble quinoprotein glucose dehydrogenase"/>
    <property type="match status" value="1"/>
</dbReference>
<dbReference type="PANTHER" id="PTHR19328:SF75">
    <property type="entry name" value="ALDOSE SUGAR DEHYDROGENASE YLII"/>
    <property type="match status" value="1"/>
</dbReference>
<dbReference type="InterPro" id="IPR012938">
    <property type="entry name" value="Glc/Sorbosone_DH"/>
</dbReference>
<dbReference type="AlphaFoldDB" id="A0A830GGJ5"/>
<comment type="caution">
    <text evidence="2">The sequence shown here is derived from an EMBL/GenBank/DDBJ whole genome shotgun (WGS) entry which is preliminary data.</text>
</comment>
<dbReference type="PROSITE" id="PS51318">
    <property type="entry name" value="TAT"/>
    <property type="match status" value="1"/>
</dbReference>
<reference evidence="2" key="2">
    <citation type="submission" date="2020-09" db="EMBL/GenBank/DDBJ databases">
        <authorList>
            <person name="Sun Q."/>
            <person name="Ohkuma M."/>
        </authorList>
    </citation>
    <scope>NUCLEOTIDE SEQUENCE</scope>
    <source>
        <strain evidence="2">JCM 17820</strain>
    </source>
</reference>
<dbReference type="InterPro" id="IPR006311">
    <property type="entry name" value="TAT_signal"/>
</dbReference>
<protein>
    <recommendedName>
        <fullName evidence="1">Glucose/Sorbosone dehydrogenase domain-containing protein</fullName>
    </recommendedName>
</protein>
<dbReference type="Pfam" id="PF07995">
    <property type="entry name" value="GSDH"/>
    <property type="match status" value="1"/>
</dbReference>
<dbReference type="InterPro" id="IPR011042">
    <property type="entry name" value="6-blade_b-propeller_TolB-like"/>
</dbReference>
<reference evidence="2" key="1">
    <citation type="journal article" date="2014" name="Int. J. Syst. Evol. Microbiol.">
        <title>Complete genome sequence of Corynebacterium casei LMG S-19264T (=DSM 44701T), isolated from a smear-ripened cheese.</title>
        <authorList>
            <consortium name="US DOE Joint Genome Institute (JGI-PGF)"/>
            <person name="Walter F."/>
            <person name="Albersmeier A."/>
            <person name="Kalinowski J."/>
            <person name="Ruckert C."/>
        </authorList>
    </citation>
    <scope>NUCLEOTIDE SEQUENCE</scope>
    <source>
        <strain evidence="2">JCM 17820</strain>
    </source>
</reference>
<name>A0A830GGJ5_9EURY</name>
<dbReference type="RefSeq" id="WP_188994511.1">
    <property type="nucleotide sequence ID" value="NZ_BMOU01000001.1"/>
</dbReference>
<accession>A0A830GGJ5</accession>
<dbReference type="PROSITE" id="PS51257">
    <property type="entry name" value="PROKAR_LIPOPROTEIN"/>
    <property type="match status" value="1"/>
</dbReference>
<dbReference type="Proteomes" id="UP000605784">
    <property type="component" value="Unassembled WGS sequence"/>
</dbReference>
<evidence type="ECO:0000313" key="3">
    <source>
        <dbReference type="Proteomes" id="UP000605784"/>
    </source>
</evidence>